<dbReference type="OrthoDB" id="9797595at2"/>
<reference evidence="1 2" key="1">
    <citation type="submission" date="2018-02" db="EMBL/GenBank/DDBJ databases">
        <title>The draft genome of Sphingobacterium sp. 5JN-11.</title>
        <authorList>
            <person name="Liu L."/>
            <person name="Li L."/>
            <person name="Liang L."/>
            <person name="Zhang X."/>
            <person name="Wang T."/>
        </authorList>
    </citation>
    <scope>NUCLEOTIDE SEQUENCE [LARGE SCALE GENOMIC DNA]</scope>
    <source>
        <strain evidence="1 2">5JN-11</strain>
    </source>
</reference>
<evidence type="ECO:0000313" key="1">
    <source>
        <dbReference type="EMBL" id="PRD47063.1"/>
    </source>
</evidence>
<proteinExistence type="predicted"/>
<protein>
    <submittedName>
        <fullName evidence="1">DUF2892 domain-containing protein</fullName>
    </submittedName>
</protein>
<name>A0A2S9J2P8_9SPHI</name>
<dbReference type="Proteomes" id="UP000239711">
    <property type="component" value="Unassembled WGS sequence"/>
</dbReference>
<dbReference type="RefSeq" id="WP_105717180.1">
    <property type="nucleotide sequence ID" value="NZ_PVBQ01000008.1"/>
</dbReference>
<gene>
    <name evidence="1" type="ORF">C5745_11620</name>
</gene>
<dbReference type="AlphaFoldDB" id="A0A2S9J2P8"/>
<accession>A0A2S9J2P8</accession>
<sequence length="100" mass="10734">MGIIEQAADKMKTKLDDVCEHGKIASSERMLSVIAGGFILGYGIKKILKNPLRAISGVTLGSALVMRGLTGKCPVKGAVEAAAGEEERNLALIERRYFEK</sequence>
<keyword evidence="2" id="KW-1185">Reference proteome</keyword>
<evidence type="ECO:0000313" key="2">
    <source>
        <dbReference type="Proteomes" id="UP000239711"/>
    </source>
</evidence>
<dbReference type="EMBL" id="PVBQ01000008">
    <property type="protein sequence ID" value="PRD47063.1"/>
    <property type="molecule type" value="Genomic_DNA"/>
</dbReference>
<comment type="caution">
    <text evidence="1">The sequence shown here is derived from an EMBL/GenBank/DDBJ whole genome shotgun (WGS) entry which is preliminary data.</text>
</comment>
<organism evidence="1 2">
    <name type="scientific">Sphingobacterium haloxyli</name>
    <dbReference type="NCBI Taxonomy" id="2100533"/>
    <lineage>
        <taxon>Bacteria</taxon>
        <taxon>Pseudomonadati</taxon>
        <taxon>Bacteroidota</taxon>
        <taxon>Sphingobacteriia</taxon>
        <taxon>Sphingobacteriales</taxon>
        <taxon>Sphingobacteriaceae</taxon>
        <taxon>Sphingobacterium</taxon>
    </lineage>
</organism>